<dbReference type="PANTHER" id="PTHR33154:SF33">
    <property type="entry name" value="TRANSCRIPTIONAL REPRESSOR SDPR"/>
    <property type="match status" value="1"/>
</dbReference>
<dbReference type="InterPro" id="IPR001845">
    <property type="entry name" value="HTH_ArsR_DNA-bd_dom"/>
</dbReference>
<dbReference type="PRINTS" id="PR00778">
    <property type="entry name" value="HTHARSR"/>
</dbReference>
<protein>
    <submittedName>
        <fullName evidence="6">Winged helix-turn-helix transcriptional regulator</fullName>
    </submittedName>
</protein>
<evidence type="ECO:0000256" key="4">
    <source>
        <dbReference type="SAM" id="MobiDB-lite"/>
    </source>
</evidence>
<keyword evidence="3" id="KW-0804">Transcription</keyword>
<gene>
    <name evidence="6" type="ORF">JD276_10285</name>
</gene>
<feature type="domain" description="HTH arsR-type" evidence="5">
    <location>
        <begin position="1"/>
        <end position="95"/>
    </location>
</feature>
<dbReference type="Proteomes" id="UP000608530">
    <property type="component" value="Unassembled WGS sequence"/>
</dbReference>
<dbReference type="EMBL" id="JAEHOH010000013">
    <property type="protein sequence ID" value="MBK0419420.1"/>
    <property type="molecule type" value="Genomic_DNA"/>
</dbReference>
<accession>A0A934UV19</accession>
<dbReference type="RefSeq" id="WP_200115562.1">
    <property type="nucleotide sequence ID" value="NZ_JAEHOH010000013.1"/>
</dbReference>
<feature type="region of interest" description="Disordered" evidence="4">
    <location>
        <begin position="103"/>
        <end position="127"/>
    </location>
</feature>
<dbReference type="InterPro" id="IPR036390">
    <property type="entry name" value="WH_DNA-bd_sf"/>
</dbReference>
<dbReference type="InterPro" id="IPR011991">
    <property type="entry name" value="ArsR-like_HTH"/>
</dbReference>
<evidence type="ECO:0000256" key="3">
    <source>
        <dbReference type="ARBA" id="ARBA00023163"/>
    </source>
</evidence>
<evidence type="ECO:0000259" key="5">
    <source>
        <dbReference type="PROSITE" id="PS50987"/>
    </source>
</evidence>
<reference evidence="6" key="1">
    <citation type="submission" date="2020-12" db="EMBL/GenBank/DDBJ databases">
        <title>Leucobacter sp. CAS1, isolated from Chromium sludge.</title>
        <authorList>
            <person name="Xu Z."/>
        </authorList>
    </citation>
    <scope>NUCLEOTIDE SEQUENCE</scope>
    <source>
        <strain evidence="6">CSA1</strain>
    </source>
</reference>
<dbReference type="InterPro" id="IPR036388">
    <property type="entry name" value="WH-like_DNA-bd_sf"/>
</dbReference>
<evidence type="ECO:0000256" key="1">
    <source>
        <dbReference type="ARBA" id="ARBA00023015"/>
    </source>
</evidence>
<evidence type="ECO:0000256" key="2">
    <source>
        <dbReference type="ARBA" id="ARBA00023125"/>
    </source>
</evidence>
<dbReference type="CDD" id="cd00090">
    <property type="entry name" value="HTH_ARSR"/>
    <property type="match status" value="1"/>
</dbReference>
<dbReference type="GO" id="GO:0003677">
    <property type="term" value="F:DNA binding"/>
    <property type="evidence" value="ECO:0007669"/>
    <property type="project" value="UniProtKB-KW"/>
</dbReference>
<dbReference type="AlphaFoldDB" id="A0A934UV19"/>
<dbReference type="SUPFAM" id="SSF46785">
    <property type="entry name" value="Winged helix' DNA-binding domain"/>
    <property type="match status" value="1"/>
</dbReference>
<keyword evidence="2" id="KW-0238">DNA-binding</keyword>
<dbReference type="PROSITE" id="PS50987">
    <property type="entry name" value="HTH_ARSR_2"/>
    <property type="match status" value="1"/>
</dbReference>
<sequence>MPDIFGVIADATRRDILRVLLERHTREAEASVSEIVTQLEISQPTVSKHLKVLRDAELVTVREEGQHRFYSLDPEPLEMVEDFVIPFLTAGVETEVTVEYLSDTGERLPDPDAGPDDVGRTATDDGEVLPEEAAAAAERIGRAAARAEHRVKELVARFRLRG</sequence>
<name>A0A934UV19_9MICO</name>
<evidence type="ECO:0000313" key="7">
    <source>
        <dbReference type="Proteomes" id="UP000608530"/>
    </source>
</evidence>
<keyword evidence="1" id="KW-0805">Transcription regulation</keyword>
<dbReference type="NCBIfam" id="NF033788">
    <property type="entry name" value="HTH_metalloreg"/>
    <property type="match status" value="1"/>
</dbReference>
<dbReference type="InterPro" id="IPR051081">
    <property type="entry name" value="HTH_MetalResp_TranReg"/>
</dbReference>
<proteinExistence type="predicted"/>
<organism evidence="6 7">
    <name type="scientific">Leucobacter chromiisoli</name>
    <dbReference type="NCBI Taxonomy" id="2796471"/>
    <lineage>
        <taxon>Bacteria</taxon>
        <taxon>Bacillati</taxon>
        <taxon>Actinomycetota</taxon>
        <taxon>Actinomycetes</taxon>
        <taxon>Micrococcales</taxon>
        <taxon>Microbacteriaceae</taxon>
        <taxon>Leucobacter</taxon>
    </lineage>
</organism>
<comment type="caution">
    <text evidence="6">The sequence shown here is derived from an EMBL/GenBank/DDBJ whole genome shotgun (WGS) entry which is preliminary data.</text>
</comment>
<dbReference type="Pfam" id="PF01022">
    <property type="entry name" value="HTH_5"/>
    <property type="match status" value="1"/>
</dbReference>
<dbReference type="PANTHER" id="PTHR33154">
    <property type="entry name" value="TRANSCRIPTIONAL REGULATOR, ARSR FAMILY"/>
    <property type="match status" value="1"/>
</dbReference>
<evidence type="ECO:0000313" key="6">
    <source>
        <dbReference type="EMBL" id="MBK0419420.1"/>
    </source>
</evidence>
<keyword evidence="7" id="KW-1185">Reference proteome</keyword>
<dbReference type="Gene3D" id="1.10.10.10">
    <property type="entry name" value="Winged helix-like DNA-binding domain superfamily/Winged helix DNA-binding domain"/>
    <property type="match status" value="1"/>
</dbReference>
<dbReference type="GO" id="GO:0003700">
    <property type="term" value="F:DNA-binding transcription factor activity"/>
    <property type="evidence" value="ECO:0007669"/>
    <property type="project" value="InterPro"/>
</dbReference>
<dbReference type="SMART" id="SM00418">
    <property type="entry name" value="HTH_ARSR"/>
    <property type="match status" value="1"/>
</dbReference>